<dbReference type="Pfam" id="PF21983">
    <property type="entry name" value="NikA-like"/>
    <property type="match status" value="1"/>
</dbReference>
<reference evidence="1 2" key="2">
    <citation type="submission" date="2011-02" db="EMBL/GenBank/DDBJ databases">
        <title>The complete sequence of plasmid1 of Bacteroides salanitronis DSM 18170.</title>
        <authorList>
            <consortium name="US DOE Joint Genome Institute (JGI-PGF)"/>
            <person name="Lucas S."/>
            <person name="Copeland A."/>
            <person name="Lapidus A."/>
            <person name="Goodwin L."/>
            <person name="Pitluck S."/>
            <person name="Kyrpides N."/>
            <person name="Mavromatis K."/>
            <person name="Ivanova N."/>
            <person name="Mikhailova N."/>
            <person name="Teshima H."/>
            <person name="Misra M."/>
            <person name="Detter J.C."/>
            <person name="Han C."/>
            <person name="Larimer F."/>
            <person name="Land M."/>
            <person name="Hauser L."/>
            <person name="Markowitz V."/>
            <person name="Cheng J.-F."/>
            <person name="Hugenholtz P."/>
            <person name="Woyke T."/>
            <person name="Wu D."/>
            <person name="Gronow S."/>
            <person name="Wellnitz S."/>
            <person name="Brambilla E."/>
            <person name="Klenk H.-P."/>
            <person name="Eisen J.A."/>
        </authorList>
    </citation>
    <scope>NUCLEOTIDE SEQUENCE [LARGE SCALE GENOMIC DNA]</scope>
    <source>
        <strain evidence="1 2">DSM 18170</strain>
        <plasmid evidence="1 2">pBACSA01</plasmid>
    </source>
</reference>
<dbReference type="InterPro" id="IPR053842">
    <property type="entry name" value="NikA-like"/>
</dbReference>
<protein>
    <submittedName>
        <fullName evidence="1">Mobilization protein</fullName>
    </submittedName>
</protein>
<geneLocation type="plasmid" evidence="1 2">
    <name>pBACSA01</name>
</geneLocation>
<organism evidence="1 2">
    <name type="scientific">Phocaeicola salanitronis (strain DSM 18170 / JCM 13657 / CCUG 60908 / BL78)</name>
    <name type="common">Bacteroides salanitronis</name>
    <dbReference type="NCBI Taxonomy" id="667015"/>
    <lineage>
        <taxon>Bacteria</taxon>
        <taxon>Pseudomonadati</taxon>
        <taxon>Bacteroidota</taxon>
        <taxon>Bacteroidia</taxon>
        <taxon>Bacteroidales</taxon>
        <taxon>Bacteroidaceae</taxon>
        <taxon>Phocaeicola</taxon>
    </lineage>
</organism>
<dbReference type="EMBL" id="CP002531">
    <property type="protein sequence ID" value="ADY38210.1"/>
    <property type="molecule type" value="Genomic_DNA"/>
</dbReference>
<reference evidence="2" key="1">
    <citation type="journal article" date="2011" name="Stand. Genomic Sci.">
        <title>Complete genome sequence of Bacteroides salanitronis type strain (BL78).</title>
        <authorList>
            <person name="Gronow S."/>
            <person name="Held B."/>
            <person name="Lucas S."/>
            <person name="Lapidus A."/>
            <person name="Del Rio T.G."/>
            <person name="Nolan M."/>
            <person name="Tice H."/>
            <person name="Deshpande S."/>
            <person name="Cheng J.F."/>
            <person name="Pitluck S."/>
            <person name="Liolios K."/>
            <person name="Pagani I."/>
            <person name="Ivanova N."/>
            <person name="Mavromatis K."/>
            <person name="Pati A."/>
            <person name="Tapia R."/>
            <person name="Han C."/>
            <person name="Goodwin L."/>
            <person name="Chen A."/>
            <person name="Palaniappan K."/>
            <person name="Land M."/>
            <person name="Hauser L."/>
            <person name="Chang Y.J."/>
            <person name="Jeffries C.D."/>
            <person name="Brambilla E.M."/>
            <person name="Rohde M."/>
            <person name="Goker M."/>
            <person name="Detter J.C."/>
            <person name="Woyke T."/>
            <person name="Bristow J."/>
            <person name="Markowitz V."/>
            <person name="Hugenholtz P."/>
            <person name="Kyrpides N.C."/>
            <person name="Klenk H.P."/>
            <person name="Eisen J.A."/>
        </authorList>
    </citation>
    <scope>NUCLEOTIDE SEQUENCE [LARGE SCALE GENOMIC DNA]</scope>
    <source>
        <strain evidence="2">DSM 18170</strain>
    </source>
</reference>
<dbReference type="AlphaFoldDB" id="F0R989"/>
<dbReference type="Proteomes" id="UP000007486">
    <property type="component" value="Plasmid pBACSA01"/>
</dbReference>
<name>F0R989_PHOSB</name>
<evidence type="ECO:0000313" key="1">
    <source>
        <dbReference type="EMBL" id="ADY38210.1"/>
    </source>
</evidence>
<evidence type="ECO:0000313" key="2">
    <source>
        <dbReference type="Proteomes" id="UP000007486"/>
    </source>
</evidence>
<dbReference type="HOGENOM" id="CLU_173820_0_0_10"/>
<proteinExistence type="predicted"/>
<sequence length="117" mass="13854">MDANRNKVLRVRLSADEYNKLIRLAGKYKCVSEYVRARIFGHGVELVDPKEFIRAMDDICLEMKRIGININQLAKYVNLHKGINNDVVIKDIETRLSEYIKMEEKLNETWRKLMRIK</sequence>
<dbReference type="OrthoDB" id="681025at2"/>
<keyword evidence="1" id="KW-0614">Plasmid</keyword>
<keyword evidence="2" id="KW-1185">Reference proteome</keyword>
<accession>F0R989</accession>
<dbReference type="KEGG" id="bsa:Bacsa_3689"/>
<dbReference type="RefSeq" id="WP_013619563.1">
    <property type="nucleotide sequence ID" value="NC_015165.1"/>
</dbReference>
<gene>
    <name evidence="1" type="ordered locus">Bacsa_3689</name>
</gene>